<feature type="domain" description="Peptidase S1" evidence="3">
    <location>
        <begin position="16"/>
        <end position="207"/>
    </location>
</feature>
<protein>
    <submittedName>
        <fullName evidence="5">Peptidase S1 domain-containing protein</fullName>
    </submittedName>
</protein>
<dbReference type="SUPFAM" id="SSF50494">
    <property type="entry name" value="Trypsin-like serine proteases"/>
    <property type="match status" value="1"/>
</dbReference>
<evidence type="ECO:0000313" key="5">
    <source>
        <dbReference type="WBParaSite" id="PSU_v2.g6624.t1"/>
    </source>
</evidence>
<dbReference type="GO" id="GO:0004252">
    <property type="term" value="F:serine-type endopeptidase activity"/>
    <property type="evidence" value="ECO:0007669"/>
    <property type="project" value="InterPro"/>
</dbReference>
<dbReference type="InterPro" id="IPR043504">
    <property type="entry name" value="Peptidase_S1_PA_chymotrypsin"/>
</dbReference>
<reference evidence="5" key="1">
    <citation type="submission" date="2022-11" db="UniProtKB">
        <authorList>
            <consortium name="WormBaseParasite"/>
        </authorList>
    </citation>
    <scope>IDENTIFICATION</scope>
</reference>
<sequence length="213" mass="23311">MLKNNKILVIINDENYEAEEIIAHEGYISDKSDELYDIGLNDIMLIKLKEPLVFSENVSSICLLQNLTVPAMEVAAAAGFGVRFIRVINLNDTFQDEFLNSNETIFEGNDLLRETPLLIRDLEYCGILDITEENGSTLVCAGGANHGTTPGDSGGPLLVVRDHRWVQHGITAYGSVMPIAGDLLAVSDIGVYTKISAFCGWIAEKTSNEVTCQ</sequence>
<evidence type="ECO:0000259" key="3">
    <source>
        <dbReference type="PROSITE" id="PS50240"/>
    </source>
</evidence>
<dbReference type="Gene3D" id="2.40.10.10">
    <property type="entry name" value="Trypsin-like serine proteases"/>
    <property type="match status" value="1"/>
</dbReference>
<dbReference type="InterPro" id="IPR009003">
    <property type="entry name" value="Peptidase_S1_PA"/>
</dbReference>
<name>A0A914Z406_9BILA</name>
<dbReference type="AlphaFoldDB" id="A0A914Z406"/>
<dbReference type="PROSITE" id="PS50240">
    <property type="entry name" value="TRYPSIN_DOM"/>
    <property type="match status" value="1"/>
</dbReference>
<evidence type="ECO:0000256" key="2">
    <source>
        <dbReference type="ARBA" id="ARBA00024195"/>
    </source>
</evidence>
<dbReference type="PROSITE" id="PS00135">
    <property type="entry name" value="TRYPSIN_SER"/>
    <property type="match status" value="1"/>
</dbReference>
<organism evidence="4 5">
    <name type="scientific">Panagrolaimus superbus</name>
    <dbReference type="NCBI Taxonomy" id="310955"/>
    <lineage>
        <taxon>Eukaryota</taxon>
        <taxon>Metazoa</taxon>
        <taxon>Ecdysozoa</taxon>
        <taxon>Nematoda</taxon>
        <taxon>Chromadorea</taxon>
        <taxon>Rhabditida</taxon>
        <taxon>Tylenchina</taxon>
        <taxon>Panagrolaimomorpha</taxon>
        <taxon>Panagrolaimoidea</taxon>
        <taxon>Panagrolaimidae</taxon>
        <taxon>Panagrolaimus</taxon>
    </lineage>
</organism>
<dbReference type="PANTHER" id="PTHR24256">
    <property type="entry name" value="TRYPTASE-RELATED"/>
    <property type="match status" value="1"/>
</dbReference>
<dbReference type="SMART" id="SM00020">
    <property type="entry name" value="Tryp_SPc"/>
    <property type="match status" value="1"/>
</dbReference>
<keyword evidence="4" id="KW-1185">Reference proteome</keyword>
<dbReference type="InterPro" id="IPR001254">
    <property type="entry name" value="Trypsin_dom"/>
</dbReference>
<dbReference type="Pfam" id="PF00089">
    <property type="entry name" value="Trypsin"/>
    <property type="match status" value="1"/>
</dbReference>
<accession>A0A914Z406</accession>
<dbReference type="WBParaSite" id="PSU_v2.g6624.t1">
    <property type="protein sequence ID" value="PSU_v2.g6624.t1"/>
    <property type="gene ID" value="PSU_v2.g6624"/>
</dbReference>
<evidence type="ECO:0000256" key="1">
    <source>
        <dbReference type="ARBA" id="ARBA00023157"/>
    </source>
</evidence>
<comment type="similarity">
    <text evidence="2">Belongs to the peptidase S1 family. CLIP subfamily.</text>
</comment>
<dbReference type="InterPro" id="IPR051487">
    <property type="entry name" value="Ser/Thr_Proteases_Immune/Dev"/>
</dbReference>
<evidence type="ECO:0000313" key="4">
    <source>
        <dbReference type="Proteomes" id="UP000887577"/>
    </source>
</evidence>
<dbReference type="GO" id="GO:0006508">
    <property type="term" value="P:proteolysis"/>
    <property type="evidence" value="ECO:0007669"/>
    <property type="project" value="InterPro"/>
</dbReference>
<dbReference type="InterPro" id="IPR033116">
    <property type="entry name" value="TRYPSIN_SER"/>
</dbReference>
<keyword evidence="1" id="KW-1015">Disulfide bond</keyword>
<dbReference type="Proteomes" id="UP000887577">
    <property type="component" value="Unplaced"/>
</dbReference>
<proteinExistence type="inferred from homology"/>